<feature type="region of interest" description="Disordered" evidence="1">
    <location>
        <begin position="71"/>
        <end position="146"/>
    </location>
</feature>
<name>A0ABP0CQ25_9PEZI</name>
<gene>
    <name evidence="2" type="ORF">SCUCBS95973_008679</name>
</gene>
<dbReference type="EMBL" id="CAWUHB010000076">
    <property type="protein sequence ID" value="CAK7233685.1"/>
    <property type="molecule type" value="Genomic_DNA"/>
</dbReference>
<reference evidence="2 3" key="1">
    <citation type="submission" date="2024-01" db="EMBL/GenBank/DDBJ databases">
        <authorList>
            <person name="Allen C."/>
            <person name="Tagirdzhanova G."/>
        </authorList>
    </citation>
    <scope>NUCLEOTIDE SEQUENCE [LARGE SCALE GENOMIC DNA]</scope>
</reference>
<sequence>MGDMSNEILDEDCQRHVASFWVPEPWTRSRKAVLRRLFLMTRVFMSDPEDRWQTTDMHNDGIVYSFEFDDDDERALYEDDSEFDDEEDEEDLSFSSCDSDSEGEMSAYGGDGNGNDDEDPVIQIVGAAAAGPSDGGDNKDDEDAKL</sequence>
<protein>
    <submittedName>
        <fullName evidence="2">Uncharacterized protein</fullName>
    </submittedName>
</protein>
<proteinExistence type="predicted"/>
<organism evidence="2 3">
    <name type="scientific">Sporothrix curviconia</name>
    <dbReference type="NCBI Taxonomy" id="1260050"/>
    <lineage>
        <taxon>Eukaryota</taxon>
        <taxon>Fungi</taxon>
        <taxon>Dikarya</taxon>
        <taxon>Ascomycota</taxon>
        <taxon>Pezizomycotina</taxon>
        <taxon>Sordariomycetes</taxon>
        <taxon>Sordariomycetidae</taxon>
        <taxon>Ophiostomatales</taxon>
        <taxon>Ophiostomataceae</taxon>
        <taxon>Sporothrix</taxon>
    </lineage>
</organism>
<comment type="caution">
    <text evidence="2">The sequence shown here is derived from an EMBL/GenBank/DDBJ whole genome shotgun (WGS) entry which is preliminary data.</text>
</comment>
<evidence type="ECO:0000313" key="2">
    <source>
        <dbReference type="EMBL" id="CAK7233685.1"/>
    </source>
</evidence>
<dbReference type="Proteomes" id="UP001642405">
    <property type="component" value="Unassembled WGS sequence"/>
</dbReference>
<feature type="compositionally biased region" description="Basic and acidic residues" evidence="1">
    <location>
        <begin position="136"/>
        <end position="146"/>
    </location>
</feature>
<accession>A0ABP0CQ25</accession>
<keyword evidence="3" id="KW-1185">Reference proteome</keyword>
<feature type="compositionally biased region" description="Acidic residues" evidence="1">
    <location>
        <begin position="71"/>
        <end position="92"/>
    </location>
</feature>
<evidence type="ECO:0000256" key="1">
    <source>
        <dbReference type="SAM" id="MobiDB-lite"/>
    </source>
</evidence>
<evidence type="ECO:0000313" key="3">
    <source>
        <dbReference type="Proteomes" id="UP001642405"/>
    </source>
</evidence>